<dbReference type="RefSeq" id="WP_121209929.1">
    <property type="nucleotide sequence ID" value="NZ_RBIM01000001.1"/>
</dbReference>
<dbReference type="InterPro" id="IPR029058">
    <property type="entry name" value="AB_hydrolase_fold"/>
</dbReference>
<proteinExistence type="predicted"/>
<dbReference type="Proteomes" id="UP000273675">
    <property type="component" value="Unassembled WGS sequence"/>
</dbReference>
<dbReference type="SUPFAM" id="SSF53474">
    <property type="entry name" value="alpha/beta-Hydrolases"/>
    <property type="match status" value="1"/>
</dbReference>
<evidence type="ECO:0000313" key="1">
    <source>
        <dbReference type="EMBL" id="RKR04122.1"/>
    </source>
</evidence>
<dbReference type="AlphaFoldDB" id="A0A495DMI6"/>
<gene>
    <name evidence="1" type="ORF">C7435_0566</name>
</gene>
<name>A0A495DMI6_9PROT</name>
<accession>A0A495DMI6</accession>
<evidence type="ECO:0000313" key="2">
    <source>
        <dbReference type="Proteomes" id="UP000273675"/>
    </source>
</evidence>
<protein>
    <submittedName>
        <fullName evidence="1">Uncharacterized protein</fullName>
    </submittedName>
</protein>
<comment type="caution">
    <text evidence="1">The sequence shown here is derived from an EMBL/GenBank/DDBJ whole genome shotgun (WGS) entry which is preliminary data.</text>
</comment>
<dbReference type="EMBL" id="RBIM01000001">
    <property type="protein sequence ID" value="RKR04122.1"/>
    <property type="molecule type" value="Genomic_DNA"/>
</dbReference>
<reference evidence="1 2" key="1">
    <citation type="submission" date="2018-10" db="EMBL/GenBank/DDBJ databases">
        <title>Genomic Encyclopedia of Type Strains, Phase IV (KMG-IV): sequencing the most valuable type-strain genomes for metagenomic binning, comparative biology and taxonomic classification.</title>
        <authorList>
            <person name="Goeker M."/>
        </authorList>
    </citation>
    <scope>NUCLEOTIDE SEQUENCE [LARGE SCALE GENOMIC DNA]</scope>
    <source>
        <strain evidence="1 2">DSM 4734</strain>
    </source>
</reference>
<dbReference type="Gene3D" id="3.40.50.1820">
    <property type="entry name" value="alpha/beta hydrolase"/>
    <property type="match status" value="1"/>
</dbReference>
<dbReference type="OrthoDB" id="556502at2"/>
<sequence length="492" mass="54108">MTEHVLLIHGWSASDKSMAKVGELLAAHGYQTQDVYLGGYPSMDDDVRIEDSGRRLNAIVTDMQAAGTLPGKFHVVVHSTGALVARWWIAEYFPRGGAPVTNFLMLAPANFGSPLATIGKSTLGRLTKGFSTGFQTGTHFLNALELASKFQEDLALRDRLSEDGTTDSPFSEDGTRPFVIVGADPIFGTAILGEKAWDGTVRIATANIDPRGVTVDFTKGSILEPEFRAWTRRGPEDTPFAVIPDRSHLSILKPAPKDSASKDPVVSQRLEKLILQALSTKTAADYRAVAADWTDICLETRQLAQDGPEADALRERVLGKAGADASRFREFYQIVVEAVDHTGLPVDDFTLWLTAPKAVKETQFKAGTTVTKVEIDAQLSLIQDEHTNTRNKNRLSLHIDRRELLANFLRDRIPRGYEASLAAGITAASPGKRIGYFDVDGKEHSALIRLRALDPGDEEKGKRFLRRYTTHFLRVILPRVASDDVFTVRKLG</sequence>
<organism evidence="1 2">
    <name type="scientific">Maricaulis maris</name>
    <dbReference type="NCBI Taxonomy" id="74318"/>
    <lineage>
        <taxon>Bacteria</taxon>
        <taxon>Pseudomonadati</taxon>
        <taxon>Pseudomonadota</taxon>
        <taxon>Alphaproteobacteria</taxon>
        <taxon>Maricaulales</taxon>
        <taxon>Maricaulaceae</taxon>
        <taxon>Maricaulis</taxon>
    </lineage>
</organism>